<keyword evidence="2" id="KW-0067">ATP-binding</keyword>
<protein>
    <submittedName>
        <fullName evidence="2">ABC transporter, ATP-binding protein (Cluster 5, nickel/peptides/opines)</fullName>
    </submittedName>
</protein>
<proteinExistence type="predicted"/>
<accession>A0A6J4Q897</accession>
<feature type="compositionally biased region" description="Basic and acidic residues" evidence="1">
    <location>
        <begin position="199"/>
        <end position="212"/>
    </location>
</feature>
<feature type="compositionally biased region" description="Basic and acidic residues" evidence="1">
    <location>
        <begin position="176"/>
        <end position="186"/>
    </location>
</feature>
<feature type="non-terminal residue" evidence="2">
    <location>
        <position position="279"/>
    </location>
</feature>
<feature type="compositionally biased region" description="Basic and acidic residues" evidence="1">
    <location>
        <begin position="125"/>
        <end position="138"/>
    </location>
</feature>
<dbReference type="AlphaFoldDB" id="A0A6J4Q897"/>
<dbReference type="GO" id="GO:0005524">
    <property type="term" value="F:ATP binding"/>
    <property type="evidence" value="ECO:0007669"/>
    <property type="project" value="UniProtKB-KW"/>
</dbReference>
<feature type="non-terminal residue" evidence="2">
    <location>
        <position position="1"/>
    </location>
</feature>
<gene>
    <name evidence="2" type="ORF">AVDCRST_MAG15-3076</name>
</gene>
<organism evidence="2">
    <name type="scientific">uncultured Rubellimicrobium sp</name>
    <dbReference type="NCBI Taxonomy" id="543078"/>
    <lineage>
        <taxon>Bacteria</taxon>
        <taxon>Pseudomonadati</taxon>
        <taxon>Pseudomonadota</taxon>
        <taxon>Alphaproteobacteria</taxon>
        <taxon>Rhodobacterales</taxon>
        <taxon>Roseobacteraceae</taxon>
        <taxon>Rubellimicrobium</taxon>
        <taxon>environmental samples</taxon>
    </lineage>
</organism>
<feature type="region of interest" description="Disordered" evidence="1">
    <location>
        <begin position="1"/>
        <end position="279"/>
    </location>
</feature>
<feature type="compositionally biased region" description="Basic and acidic residues" evidence="1">
    <location>
        <begin position="47"/>
        <end position="56"/>
    </location>
</feature>
<name>A0A6J4Q897_9RHOB</name>
<feature type="compositionally biased region" description="Basic and acidic residues" evidence="1">
    <location>
        <begin position="156"/>
        <end position="169"/>
    </location>
</feature>
<reference evidence="2" key="1">
    <citation type="submission" date="2020-02" db="EMBL/GenBank/DDBJ databases">
        <authorList>
            <person name="Meier V. D."/>
        </authorList>
    </citation>
    <scope>NUCLEOTIDE SEQUENCE</scope>
    <source>
        <strain evidence="2">AVDCRST_MAG15</strain>
    </source>
</reference>
<evidence type="ECO:0000256" key="1">
    <source>
        <dbReference type="SAM" id="MobiDB-lite"/>
    </source>
</evidence>
<feature type="compositionally biased region" description="Gly residues" evidence="1">
    <location>
        <begin position="64"/>
        <end position="76"/>
    </location>
</feature>
<keyword evidence="2" id="KW-0547">Nucleotide-binding</keyword>
<dbReference type="EMBL" id="CADCUU010000468">
    <property type="protein sequence ID" value="CAA9434547.1"/>
    <property type="molecule type" value="Genomic_DNA"/>
</dbReference>
<evidence type="ECO:0000313" key="2">
    <source>
        <dbReference type="EMBL" id="CAA9434547.1"/>
    </source>
</evidence>
<sequence length="279" mass="29294">DGAAPVGPRPSRELPNAGRRAGERGGRRVVRPWPRTAGDRGRKRVGKVHDRARHSATDPPPGPGGGRAPRLRGGGADLPVRAADAGPAGRPDLHGHAGPALFAEPGDDRGPPDRRGAARPRAPHPRRDPRPRDRDAAVRPHQRPRARGSHVSARGVRRDGPADHDRDDADPAPQPADRRRAHERPRCQRAGAGAGPHGRPREGQRDGADPHQPRSRPCGALLRPHPGDERGPGGGNLRGAPAGRGHASLHARAPRLGPPDAGNTDRVADPRPAGGGGDM</sequence>
<feature type="compositionally biased region" description="Basic and acidic residues" evidence="1">
    <location>
        <begin position="106"/>
        <end position="116"/>
    </location>
</feature>